<dbReference type="AlphaFoldDB" id="A0A0F9LYJ0"/>
<feature type="non-terminal residue" evidence="1">
    <location>
        <position position="500"/>
    </location>
</feature>
<sequence length="500" mass="56518">MPDNEETIEETPGTSEAMSWDDIQLLAVAEVDAAKKYVEQNRSIDRTARWDRYYGRPLGNEMKGRSKYISRDVMDTIEWVMPYFIRQFTSTDPKIDITIEGQEPYVGKALMSKIQTDLSSTEDTSMFLLFYQWFKDSLVSDTAFVKPHWELDHEIKVMTWPQLPAEQMKQLMDDPDVEVVSFDEGASPLGGVFTNVKTRIKSVKKSGLAASNIPFWEFICGKDATHINDEHGKGHVTPVTLDYLNRINRGRGGEYFKHLNDIFEDAEQPRTLSVDPLDHGQAEKEAYTQESTIPYGDTAPKKGAAGEIKLTEWFSRMDTEGTGYLQDVVVWLANDTMIRWEDNTEGMIAMCALSPIIDCYKLFGTALADLLTDIQNLKTMIVRRILDNFDFTNLGVWLTSDSSIDVNKLMTHVPGDVIRITQKGSTEKVSAEPFDSSVLNLLEWVDTAKENRTGVSSRQGSFGTTPEHKTLGGMKMLQNAMMGRLELIARIFAETGIKDF</sequence>
<accession>A0A0F9LYJ0</accession>
<dbReference type="InterPro" id="IPR056909">
    <property type="entry name" value="SU10_portal"/>
</dbReference>
<dbReference type="EMBL" id="LAZR01005400">
    <property type="protein sequence ID" value="KKN00235.1"/>
    <property type="molecule type" value="Genomic_DNA"/>
</dbReference>
<organism evidence="1">
    <name type="scientific">marine sediment metagenome</name>
    <dbReference type="NCBI Taxonomy" id="412755"/>
    <lineage>
        <taxon>unclassified sequences</taxon>
        <taxon>metagenomes</taxon>
        <taxon>ecological metagenomes</taxon>
    </lineage>
</organism>
<dbReference type="Pfam" id="PF23899">
    <property type="entry name" value="SU10_portal"/>
    <property type="match status" value="1"/>
</dbReference>
<name>A0A0F9LYJ0_9ZZZZ</name>
<comment type="caution">
    <text evidence="1">The sequence shown here is derived from an EMBL/GenBank/DDBJ whole genome shotgun (WGS) entry which is preliminary data.</text>
</comment>
<proteinExistence type="predicted"/>
<reference evidence="1" key="1">
    <citation type="journal article" date="2015" name="Nature">
        <title>Complex archaea that bridge the gap between prokaryotes and eukaryotes.</title>
        <authorList>
            <person name="Spang A."/>
            <person name="Saw J.H."/>
            <person name="Jorgensen S.L."/>
            <person name="Zaremba-Niedzwiedzka K."/>
            <person name="Martijn J."/>
            <person name="Lind A.E."/>
            <person name="van Eijk R."/>
            <person name="Schleper C."/>
            <person name="Guy L."/>
            <person name="Ettema T.J."/>
        </authorList>
    </citation>
    <scope>NUCLEOTIDE SEQUENCE</scope>
</reference>
<protein>
    <submittedName>
        <fullName evidence="1">Uncharacterized protein</fullName>
    </submittedName>
</protein>
<gene>
    <name evidence="1" type="ORF">LCGC14_1139900</name>
</gene>
<evidence type="ECO:0000313" key="1">
    <source>
        <dbReference type="EMBL" id="KKN00235.1"/>
    </source>
</evidence>